<dbReference type="CDD" id="cd17546">
    <property type="entry name" value="REC_hyHK_CKI1_RcsC-like"/>
    <property type="match status" value="1"/>
</dbReference>
<dbReference type="SMART" id="SM00387">
    <property type="entry name" value="HATPase_c"/>
    <property type="match status" value="1"/>
</dbReference>
<feature type="domain" description="Response regulatory" evidence="10">
    <location>
        <begin position="920"/>
        <end position="1066"/>
    </location>
</feature>
<evidence type="ECO:0000256" key="3">
    <source>
        <dbReference type="ARBA" id="ARBA00022553"/>
    </source>
</evidence>
<dbReference type="SMART" id="SM00448">
    <property type="entry name" value="REC"/>
    <property type="match status" value="1"/>
</dbReference>
<dbReference type="SUPFAM" id="SSF55874">
    <property type="entry name" value="ATPase domain of HSP90 chaperone/DNA topoisomerase II/histidine kinase"/>
    <property type="match status" value="1"/>
</dbReference>
<dbReference type="Proteomes" id="UP000703269">
    <property type="component" value="Unassembled WGS sequence"/>
</dbReference>
<dbReference type="GO" id="GO:0009927">
    <property type="term" value="F:histidine phosphotransfer kinase activity"/>
    <property type="evidence" value="ECO:0007669"/>
    <property type="project" value="TreeGrafter"/>
</dbReference>
<dbReference type="SUPFAM" id="SSF52172">
    <property type="entry name" value="CheY-like"/>
    <property type="match status" value="1"/>
</dbReference>
<feature type="transmembrane region" description="Helical" evidence="8">
    <location>
        <begin position="217"/>
        <end position="240"/>
    </location>
</feature>
<keyword evidence="5 11" id="KW-0418">Kinase</keyword>
<feature type="region of interest" description="Disordered" evidence="7">
    <location>
        <begin position="84"/>
        <end position="104"/>
    </location>
</feature>
<feature type="transmembrane region" description="Helical" evidence="8">
    <location>
        <begin position="277"/>
        <end position="302"/>
    </location>
</feature>
<dbReference type="EC" id="2.7.13.3" evidence="2"/>
<evidence type="ECO:0000256" key="5">
    <source>
        <dbReference type="ARBA" id="ARBA00022777"/>
    </source>
</evidence>
<comment type="catalytic activity">
    <reaction evidence="1">
        <text>ATP + protein L-histidine = ADP + protein N-phospho-L-histidine.</text>
        <dbReference type="EC" id="2.7.13.3"/>
    </reaction>
</comment>
<dbReference type="SUPFAM" id="SSF47384">
    <property type="entry name" value="Homodimeric domain of signal transducing histidine kinase"/>
    <property type="match status" value="1"/>
</dbReference>
<feature type="compositionally biased region" description="Polar residues" evidence="7">
    <location>
        <begin position="896"/>
        <end position="910"/>
    </location>
</feature>
<keyword evidence="8" id="KW-0472">Membrane</keyword>
<feature type="transmembrane region" description="Helical" evidence="8">
    <location>
        <begin position="361"/>
        <end position="380"/>
    </location>
</feature>
<proteinExistence type="predicted"/>
<organism evidence="11 12">
    <name type="scientific">Phanerochaete sordida</name>
    <dbReference type="NCBI Taxonomy" id="48140"/>
    <lineage>
        <taxon>Eukaryota</taxon>
        <taxon>Fungi</taxon>
        <taxon>Dikarya</taxon>
        <taxon>Basidiomycota</taxon>
        <taxon>Agaricomycotina</taxon>
        <taxon>Agaricomycetes</taxon>
        <taxon>Polyporales</taxon>
        <taxon>Phanerochaetaceae</taxon>
        <taxon>Phanerochaete</taxon>
    </lineage>
</organism>
<feature type="modified residue" description="4-aspartylphosphate" evidence="6">
    <location>
        <position position="1001"/>
    </location>
</feature>
<dbReference type="InterPro" id="IPR003661">
    <property type="entry name" value="HisK_dim/P_dom"/>
</dbReference>
<dbReference type="Gene3D" id="1.10.287.130">
    <property type="match status" value="1"/>
</dbReference>
<evidence type="ECO:0000256" key="6">
    <source>
        <dbReference type="PROSITE-ProRule" id="PRU00169"/>
    </source>
</evidence>
<evidence type="ECO:0000313" key="11">
    <source>
        <dbReference type="EMBL" id="GJE93893.1"/>
    </source>
</evidence>
<dbReference type="SMART" id="SM00388">
    <property type="entry name" value="HisKA"/>
    <property type="match status" value="1"/>
</dbReference>
<dbReference type="Gene3D" id="3.40.50.2300">
    <property type="match status" value="1"/>
</dbReference>
<comment type="caution">
    <text evidence="11">The sequence shown here is derived from an EMBL/GenBank/DDBJ whole genome shotgun (WGS) entry which is preliminary data.</text>
</comment>
<reference evidence="11 12" key="1">
    <citation type="submission" date="2021-08" db="EMBL/GenBank/DDBJ databases">
        <title>Draft Genome Sequence of Phanerochaete sordida strain YK-624.</title>
        <authorList>
            <person name="Mori T."/>
            <person name="Dohra H."/>
            <person name="Suzuki T."/>
            <person name="Kawagishi H."/>
            <person name="Hirai H."/>
        </authorList>
    </citation>
    <scope>NUCLEOTIDE SEQUENCE [LARGE SCALE GENOMIC DNA]</scope>
    <source>
        <strain evidence="11 12">YK-624</strain>
    </source>
</reference>
<feature type="region of interest" description="Disordered" evidence="7">
    <location>
        <begin position="894"/>
        <end position="913"/>
    </location>
</feature>
<dbReference type="InterPro" id="IPR036097">
    <property type="entry name" value="HisK_dim/P_sf"/>
</dbReference>
<dbReference type="InterPro" id="IPR036890">
    <property type="entry name" value="HATPase_C_sf"/>
</dbReference>
<gene>
    <name evidence="11" type="ORF">PsYK624_100580</name>
</gene>
<dbReference type="PROSITE" id="PS50109">
    <property type="entry name" value="HIS_KIN"/>
    <property type="match status" value="1"/>
</dbReference>
<sequence>MTAVPHYSTRTSSTYDGLSVPSKPHVEKLDVNTDESVLPPPVVQFSPTNRSSGKRKQRARIKESTAQVLRAQWDRLLRKFGTGTAPSASSIDLDAESDRERTSTVGHYNPEWKRFEAAEEIDEVVVEREWGEDIKASSVHSGHGGEKSGSGPPGHASGEDAESVAVSHNDGRCNSPVYAYFRYRIWAAIKSFFATEFIDEKSEEQYRKETWFMRKNLALWSAGFFILNWLLSCVFVPKPITLADKIFHYGIAPAFTFPILFMVLWDFPRDRNWIYQIVLMFATWMWGVFQILVMYLCAYYGGHRPFMSCGTKDFLATFYYANAPQTIALFGLGLHRFPALVGTLTFMALSFGMIVPDRTTWVRNVINFLCFQAFLLYLHYMRENSERRLYTLRDQLKVQFRATQKAQVNERKAADSKRRLTSYVFHEVRVPLNTALLAVQNMAASGAVAKGQEIEFKALEGSLSMMSKVLNDVLDFNRMDSGRFESVSRPYPFHKVMRSLFVPLRMATDARSLSFVTELDKGIDDIARRLLYEAQGMSELEALKKVAENPDEDGIVVGDETRLRQIVTNLASNACKFTPAGGQLTITTRLVLPHSTLPSRQDSETLTASDGSKDLKEAVNGSPASNFKELGVSEKLPHPQLSYKHLEKHNSLHSKPPPIENIVVRIEITDTGCGIRPIDMVQCKLFSAFNQTEMGRQQGGKGTGLGLALVRQIVKLSGGRLGVQSKVGKGSTFWVELPLGVGSKAVPFLTTPQFYPQTERVGHSGPGDYVHDHLNVGSAESRWSQRLPQRGHLPRMQSAMHTIMDQGGLVEISTDSRTQGQVLTRTLGDSSTGTDPTPTVPLTTPECSPALEHPHPPLTFEQPSDTTVRPTFVQLPAPQRFSLEQLERFLDAPGSNAGTPVGTPSGSAHSSAGGWEMGMRVLVVDDDPLTRKLMTRMLTRLGCKVSTAENGEIALELILGTFCGTRATPSSEETGSGGLSDEALSAGGPPEEYKYAVVFLDNQMPVLSGLDTVARLREMGRHDFVVGVTGNALLSDQQEYLEAGVDRVLTKPVYEKSLKNVLAYADERRRRGYTPTTEPPDPSALP</sequence>
<dbReference type="InterPro" id="IPR004358">
    <property type="entry name" value="Sig_transdc_His_kin-like_C"/>
</dbReference>
<dbReference type="OrthoDB" id="60033at2759"/>
<dbReference type="CDD" id="cd00082">
    <property type="entry name" value="HisKA"/>
    <property type="match status" value="1"/>
</dbReference>
<evidence type="ECO:0000313" key="12">
    <source>
        <dbReference type="Proteomes" id="UP000703269"/>
    </source>
</evidence>
<dbReference type="Pfam" id="PF00072">
    <property type="entry name" value="Response_reg"/>
    <property type="match status" value="1"/>
</dbReference>
<dbReference type="PRINTS" id="PR00344">
    <property type="entry name" value="BCTRLSENSOR"/>
</dbReference>
<keyword evidence="12" id="KW-1185">Reference proteome</keyword>
<feature type="region of interest" description="Disordered" evidence="7">
    <location>
        <begin position="595"/>
        <end position="627"/>
    </location>
</feature>
<feature type="domain" description="Histidine kinase" evidence="9">
    <location>
        <begin position="423"/>
        <end position="741"/>
    </location>
</feature>
<protein>
    <recommendedName>
        <fullName evidence="2">histidine kinase</fullName>
        <ecNumber evidence="2">2.7.13.3</ecNumber>
    </recommendedName>
</protein>
<keyword evidence="8" id="KW-0812">Transmembrane</keyword>
<dbReference type="PANTHER" id="PTHR43047">
    <property type="entry name" value="TWO-COMPONENT HISTIDINE PROTEIN KINASE"/>
    <property type="match status" value="1"/>
</dbReference>
<accession>A0A9P3GFD4</accession>
<evidence type="ECO:0000256" key="1">
    <source>
        <dbReference type="ARBA" id="ARBA00000085"/>
    </source>
</evidence>
<dbReference type="GO" id="GO:0000155">
    <property type="term" value="F:phosphorelay sensor kinase activity"/>
    <property type="evidence" value="ECO:0007669"/>
    <property type="project" value="InterPro"/>
</dbReference>
<feature type="transmembrane region" description="Helical" evidence="8">
    <location>
        <begin position="337"/>
        <end position="355"/>
    </location>
</feature>
<keyword evidence="4" id="KW-0808">Transferase</keyword>
<dbReference type="Pfam" id="PF00512">
    <property type="entry name" value="HisKA"/>
    <property type="match status" value="1"/>
</dbReference>
<dbReference type="Gene3D" id="3.30.565.10">
    <property type="entry name" value="Histidine kinase-like ATPase, C-terminal domain"/>
    <property type="match status" value="1"/>
</dbReference>
<evidence type="ECO:0000256" key="4">
    <source>
        <dbReference type="ARBA" id="ARBA00022679"/>
    </source>
</evidence>
<dbReference type="InterPro" id="IPR011006">
    <property type="entry name" value="CheY-like_superfamily"/>
</dbReference>
<dbReference type="InterPro" id="IPR005467">
    <property type="entry name" value="His_kinase_dom"/>
</dbReference>
<name>A0A9P3GFD4_9APHY</name>
<keyword evidence="8" id="KW-1133">Transmembrane helix</keyword>
<evidence type="ECO:0000259" key="9">
    <source>
        <dbReference type="PROSITE" id="PS50109"/>
    </source>
</evidence>
<feature type="transmembrane region" description="Helical" evidence="8">
    <location>
        <begin position="246"/>
        <end position="265"/>
    </location>
</feature>
<evidence type="ECO:0000256" key="2">
    <source>
        <dbReference type="ARBA" id="ARBA00012438"/>
    </source>
</evidence>
<feature type="compositionally biased region" description="Polar residues" evidence="7">
    <location>
        <begin position="596"/>
        <end position="610"/>
    </location>
</feature>
<evidence type="ECO:0000256" key="7">
    <source>
        <dbReference type="SAM" id="MobiDB-lite"/>
    </source>
</evidence>
<evidence type="ECO:0000256" key="8">
    <source>
        <dbReference type="SAM" id="Phobius"/>
    </source>
</evidence>
<evidence type="ECO:0000259" key="10">
    <source>
        <dbReference type="PROSITE" id="PS50110"/>
    </source>
</evidence>
<dbReference type="AlphaFoldDB" id="A0A9P3GFD4"/>
<dbReference type="Pfam" id="PF02518">
    <property type="entry name" value="HATPase_c"/>
    <property type="match status" value="1"/>
</dbReference>
<dbReference type="PANTHER" id="PTHR43047:SF66">
    <property type="entry name" value="HISKA"/>
    <property type="match status" value="1"/>
</dbReference>
<dbReference type="InterPro" id="IPR001789">
    <property type="entry name" value="Sig_transdc_resp-reg_receiver"/>
</dbReference>
<keyword evidence="3 6" id="KW-0597">Phosphoprotein</keyword>
<dbReference type="GO" id="GO:0005886">
    <property type="term" value="C:plasma membrane"/>
    <property type="evidence" value="ECO:0007669"/>
    <property type="project" value="TreeGrafter"/>
</dbReference>
<dbReference type="PROSITE" id="PS50110">
    <property type="entry name" value="RESPONSE_REGULATORY"/>
    <property type="match status" value="1"/>
</dbReference>
<dbReference type="EMBL" id="BPQB01000035">
    <property type="protein sequence ID" value="GJE93893.1"/>
    <property type="molecule type" value="Genomic_DNA"/>
</dbReference>
<dbReference type="InterPro" id="IPR003594">
    <property type="entry name" value="HATPase_dom"/>
</dbReference>
<feature type="region of interest" description="Disordered" evidence="7">
    <location>
        <begin position="136"/>
        <end position="169"/>
    </location>
</feature>
<feature type="region of interest" description="Disordered" evidence="7">
    <location>
        <begin position="1"/>
        <end position="65"/>
    </location>
</feature>